<dbReference type="Proteomes" id="UP001254165">
    <property type="component" value="Unassembled WGS sequence"/>
</dbReference>
<name>A0ABU3NTL8_9CHLR</name>
<protein>
    <submittedName>
        <fullName evidence="1">SRPBCC family protein</fullName>
    </submittedName>
</protein>
<dbReference type="RefSeq" id="WP_315625851.1">
    <property type="nucleotide sequence ID" value="NZ_JAUHMF010000002.1"/>
</dbReference>
<organism evidence="1 2">
    <name type="scientific">Thermanaerothrix solaris</name>
    <dbReference type="NCBI Taxonomy" id="3058434"/>
    <lineage>
        <taxon>Bacteria</taxon>
        <taxon>Bacillati</taxon>
        <taxon>Chloroflexota</taxon>
        <taxon>Anaerolineae</taxon>
        <taxon>Anaerolineales</taxon>
        <taxon>Anaerolineaceae</taxon>
        <taxon>Thermanaerothrix</taxon>
    </lineage>
</organism>
<dbReference type="CDD" id="cd07812">
    <property type="entry name" value="SRPBCC"/>
    <property type="match status" value="1"/>
</dbReference>
<evidence type="ECO:0000313" key="2">
    <source>
        <dbReference type="Proteomes" id="UP001254165"/>
    </source>
</evidence>
<dbReference type="InterPro" id="IPR023393">
    <property type="entry name" value="START-like_dom_sf"/>
</dbReference>
<accession>A0ABU3NTL8</accession>
<gene>
    <name evidence="1" type="ORF">QYE77_12930</name>
</gene>
<dbReference type="Gene3D" id="3.30.530.20">
    <property type="match status" value="1"/>
</dbReference>
<dbReference type="InterPro" id="IPR019587">
    <property type="entry name" value="Polyketide_cyclase/dehydratase"/>
</dbReference>
<evidence type="ECO:0000313" key="1">
    <source>
        <dbReference type="EMBL" id="MDT8899166.1"/>
    </source>
</evidence>
<reference evidence="1 2" key="1">
    <citation type="submission" date="2023-07" db="EMBL/GenBank/DDBJ databases">
        <title>Novel species of Thermanaerothrix with wide hydrolytic capabilities.</title>
        <authorList>
            <person name="Zayulina K.S."/>
            <person name="Podosokorskaya O.A."/>
            <person name="Elcheninov A.G."/>
        </authorList>
    </citation>
    <scope>NUCLEOTIDE SEQUENCE [LARGE SCALE GENOMIC DNA]</scope>
    <source>
        <strain evidence="1 2">4228-RoL</strain>
    </source>
</reference>
<comment type="caution">
    <text evidence="1">The sequence shown here is derived from an EMBL/GenBank/DDBJ whole genome shotgun (WGS) entry which is preliminary data.</text>
</comment>
<dbReference type="SUPFAM" id="SSF55961">
    <property type="entry name" value="Bet v1-like"/>
    <property type="match status" value="1"/>
</dbReference>
<keyword evidence="2" id="KW-1185">Reference proteome</keyword>
<proteinExistence type="predicted"/>
<dbReference type="Pfam" id="PF10604">
    <property type="entry name" value="Polyketide_cyc2"/>
    <property type="match status" value="1"/>
</dbReference>
<sequence>MAHIKKSIYINAPVEKVYAMARDPNRWATFYAGLSEPEEINGHGEVGTVVKHYYLMAGMRFPVTSRVLVDSIGPNGGQWKGKIEGPLDGEQTWDYVPKNDGTEVSINISYTLPGAVLGRIANRLLVERMQERAIEQTLENLKILCEEGTI</sequence>
<dbReference type="EMBL" id="JAUHMF010000002">
    <property type="protein sequence ID" value="MDT8899166.1"/>
    <property type="molecule type" value="Genomic_DNA"/>
</dbReference>